<sequence>MTTFIKVLCLVLCLAFMYEGIESSMCNPGIEINQAKLGMSQGQQVWNATVSNTCSCTLLQVKLMKLSIPNFDSVTKINTTIISKSHDDIYDVNGGLPIYAQTSVFFIYAGNNLNVKLNDFTEACS</sequence>
<feature type="signal peptide" evidence="2">
    <location>
        <begin position="1"/>
        <end position="23"/>
    </location>
</feature>
<evidence type="ECO:0000313" key="3">
    <source>
        <dbReference type="Proteomes" id="UP000694930"/>
    </source>
</evidence>
<evidence type="ECO:0000256" key="2">
    <source>
        <dbReference type="SAM" id="SignalP"/>
    </source>
</evidence>
<protein>
    <submittedName>
        <fullName evidence="4">Uncharacterized protein LOC107022988</fullName>
    </submittedName>
</protein>
<dbReference type="GeneID" id="107022988"/>
<evidence type="ECO:0000256" key="1">
    <source>
        <dbReference type="ARBA" id="ARBA00022729"/>
    </source>
</evidence>
<reference evidence="4" key="2">
    <citation type="submission" date="2025-08" db="UniProtKB">
        <authorList>
            <consortium name="RefSeq"/>
        </authorList>
    </citation>
    <scope>IDENTIFICATION</scope>
</reference>
<dbReference type="PANTHER" id="PTHR33184">
    <property type="entry name" value="PROTEIN TAPETUM DETERMINANT 1-LIKE-RELATED"/>
    <property type="match status" value="1"/>
</dbReference>
<dbReference type="InterPro" id="IPR040361">
    <property type="entry name" value="TPD1"/>
</dbReference>
<name>A0ABM1H1F4_SOLPN</name>
<organism evidence="3 4">
    <name type="scientific">Solanum pennellii</name>
    <name type="common">Tomato</name>
    <name type="synonym">Lycopersicon pennellii</name>
    <dbReference type="NCBI Taxonomy" id="28526"/>
    <lineage>
        <taxon>Eukaryota</taxon>
        <taxon>Viridiplantae</taxon>
        <taxon>Streptophyta</taxon>
        <taxon>Embryophyta</taxon>
        <taxon>Tracheophyta</taxon>
        <taxon>Spermatophyta</taxon>
        <taxon>Magnoliopsida</taxon>
        <taxon>eudicotyledons</taxon>
        <taxon>Gunneridae</taxon>
        <taxon>Pentapetalae</taxon>
        <taxon>asterids</taxon>
        <taxon>lamiids</taxon>
        <taxon>Solanales</taxon>
        <taxon>Solanaceae</taxon>
        <taxon>Solanoideae</taxon>
        <taxon>Solaneae</taxon>
        <taxon>Solanum</taxon>
        <taxon>Solanum subgen. Lycopersicon</taxon>
    </lineage>
</organism>
<accession>A0ABM1H1F4</accession>
<dbReference type="Pfam" id="PF24068">
    <property type="entry name" value="TPD1_C"/>
    <property type="match status" value="1"/>
</dbReference>
<dbReference type="Proteomes" id="UP000694930">
    <property type="component" value="Chromosome 6"/>
</dbReference>
<dbReference type="RefSeq" id="XP_015079029.1">
    <property type="nucleotide sequence ID" value="XM_015223543.1"/>
</dbReference>
<keyword evidence="3" id="KW-1185">Reference proteome</keyword>
<keyword evidence="1 2" id="KW-0732">Signal</keyword>
<dbReference type="PANTHER" id="PTHR33184:SF72">
    <property type="entry name" value="BETA-1,3-N-ACETYLGLUCOSAMINYLTRANSFERASE FAMILY PROTEIN"/>
    <property type="match status" value="1"/>
</dbReference>
<feature type="chain" id="PRO_5045547000" evidence="2">
    <location>
        <begin position="24"/>
        <end position="125"/>
    </location>
</feature>
<gene>
    <name evidence="4" type="primary">LOC107022988</name>
</gene>
<reference evidence="3" key="1">
    <citation type="journal article" date="2014" name="Nat. Genet.">
        <title>The genome of the stress-tolerant wild tomato species Solanum pennellii.</title>
        <authorList>
            <person name="Bolger A."/>
            <person name="Scossa F."/>
            <person name="Bolger M.E."/>
            <person name="Lanz C."/>
            <person name="Maumus F."/>
            <person name="Tohge T."/>
            <person name="Quesneville H."/>
            <person name="Alseekh S."/>
            <person name="Sorensen I."/>
            <person name="Lichtenstein G."/>
            <person name="Fich E.A."/>
            <person name="Conte M."/>
            <person name="Keller H."/>
            <person name="Schneeberger K."/>
            <person name="Schwacke R."/>
            <person name="Ofner I."/>
            <person name="Vrebalov J."/>
            <person name="Xu Y."/>
            <person name="Osorio S."/>
            <person name="Aflitos S.A."/>
            <person name="Schijlen E."/>
            <person name="Jimenez-Gomez J.M."/>
            <person name="Ryngajllo M."/>
            <person name="Kimura S."/>
            <person name="Kumar R."/>
            <person name="Koenig D."/>
            <person name="Headland L.R."/>
            <person name="Maloof J.N."/>
            <person name="Sinha N."/>
            <person name="van Ham R.C."/>
            <person name="Lankhorst R.K."/>
            <person name="Mao L."/>
            <person name="Vogel A."/>
            <person name="Arsova B."/>
            <person name="Panstruga R."/>
            <person name="Fei Z."/>
            <person name="Rose J.K."/>
            <person name="Zamir D."/>
            <person name="Carrari F."/>
            <person name="Giovannoni J.J."/>
            <person name="Weigel D."/>
            <person name="Usadel B."/>
            <person name="Fernie A.R."/>
        </authorList>
    </citation>
    <scope>NUCLEOTIDE SEQUENCE [LARGE SCALE GENOMIC DNA]</scope>
    <source>
        <strain evidence="3">cv. LA0716</strain>
    </source>
</reference>
<evidence type="ECO:0000313" key="4">
    <source>
        <dbReference type="RefSeq" id="XP_015079029.1"/>
    </source>
</evidence>
<proteinExistence type="predicted"/>